<organism evidence="2 3">
    <name type="scientific">Sphaerisporangium album</name>
    <dbReference type="NCBI Taxonomy" id="509200"/>
    <lineage>
        <taxon>Bacteria</taxon>
        <taxon>Bacillati</taxon>
        <taxon>Actinomycetota</taxon>
        <taxon>Actinomycetes</taxon>
        <taxon>Streptosporangiales</taxon>
        <taxon>Streptosporangiaceae</taxon>
        <taxon>Sphaerisporangium</taxon>
    </lineage>
</organism>
<keyword evidence="1" id="KW-0812">Transmembrane</keyword>
<feature type="transmembrane region" description="Helical" evidence="1">
    <location>
        <begin position="7"/>
        <end position="25"/>
    </location>
</feature>
<dbReference type="EMBL" id="QOIL01000003">
    <property type="protein sequence ID" value="RCG32091.1"/>
    <property type="molecule type" value="Genomic_DNA"/>
</dbReference>
<dbReference type="Proteomes" id="UP000253094">
    <property type="component" value="Unassembled WGS sequence"/>
</dbReference>
<gene>
    <name evidence="2" type="ORF">DQ384_06085</name>
</gene>
<keyword evidence="3" id="KW-1185">Reference proteome</keyword>
<accession>A0A367FP84</accession>
<feature type="transmembrane region" description="Helical" evidence="1">
    <location>
        <begin position="31"/>
        <end position="51"/>
    </location>
</feature>
<evidence type="ECO:0000313" key="2">
    <source>
        <dbReference type="EMBL" id="RCG32091.1"/>
    </source>
</evidence>
<dbReference type="AlphaFoldDB" id="A0A367FP84"/>
<proteinExistence type="predicted"/>
<dbReference type="RefSeq" id="WP_114027706.1">
    <property type="nucleotide sequence ID" value="NZ_QOIL01000003.1"/>
</dbReference>
<comment type="caution">
    <text evidence="2">The sequence shown here is derived from an EMBL/GenBank/DDBJ whole genome shotgun (WGS) entry which is preliminary data.</text>
</comment>
<keyword evidence="1" id="KW-0472">Membrane</keyword>
<sequence length="70" mass="7739">MKRRYNVRTITGAAGLIVFLALALYGGISQAWLLFFAGLLLAVGCMAYVMVTGEKWKTEREDSTPKVKRG</sequence>
<keyword evidence="1" id="KW-1133">Transmembrane helix</keyword>
<reference evidence="2 3" key="1">
    <citation type="submission" date="2018-06" db="EMBL/GenBank/DDBJ databases">
        <title>Sphaerisporangium craniellae sp. nov., isolated from a marine sponge in the South China Sea.</title>
        <authorList>
            <person name="Li L."/>
        </authorList>
    </citation>
    <scope>NUCLEOTIDE SEQUENCE [LARGE SCALE GENOMIC DNA]</scope>
    <source>
        <strain evidence="2 3">CCTCC AA 208026</strain>
    </source>
</reference>
<evidence type="ECO:0000256" key="1">
    <source>
        <dbReference type="SAM" id="Phobius"/>
    </source>
</evidence>
<protein>
    <submittedName>
        <fullName evidence="2">Uncharacterized protein</fullName>
    </submittedName>
</protein>
<name>A0A367FP84_9ACTN</name>
<evidence type="ECO:0000313" key="3">
    <source>
        <dbReference type="Proteomes" id="UP000253094"/>
    </source>
</evidence>